<dbReference type="SUPFAM" id="SSF55486">
    <property type="entry name" value="Metalloproteases ('zincins'), catalytic domain"/>
    <property type="match status" value="1"/>
</dbReference>
<dbReference type="InterPro" id="IPR001930">
    <property type="entry name" value="Peptidase_M1"/>
</dbReference>
<keyword evidence="8" id="KW-0479">Metal-binding</keyword>
<dbReference type="Pfam" id="PF01433">
    <property type="entry name" value="Peptidase_M1"/>
    <property type="match status" value="1"/>
</dbReference>
<accession>A0A4R8A320</accession>
<evidence type="ECO:0000256" key="11">
    <source>
        <dbReference type="ARBA" id="ARBA00023049"/>
    </source>
</evidence>
<dbReference type="InterPro" id="IPR012778">
    <property type="entry name" value="Pept_M1_aminopeptidase"/>
</dbReference>
<comment type="catalytic activity">
    <reaction evidence="1">
        <text>Release of an N-terminal amino acid, Xaa-|-Yaa- from a peptide, amide or arylamide. Xaa is preferably Ala, but may be most amino acids including Pro (slow action). When a terminal hydrophobic residue is followed by a prolyl residue, the two may be released as an intact Xaa-Pro dipeptide.</text>
        <dbReference type="EC" id="3.4.11.2"/>
    </reaction>
</comment>
<name>A0A4R8A320_9ACTN</name>
<dbReference type="GO" id="GO:0005737">
    <property type="term" value="C:cytoplasm"/>
    <property type="evidence" value="ECO:0007669"/>
    <property type="project" value="TreeGrafter"/>
</dbReference>
<sequence length="843" mass="91528">MIASQLTESEAAERSTQLTVHSYDVTLDLTDGQGGPASTVFRSRTVIEFSAETGTTFVDVQPVFLESVVLNGIELDRTVHDGRISLSGLAERNVLVVDGTFELADEQQGLERTVDPADGEVYFASLMFMAAAQRVFACFDQPDLKAPYTFHITAPREWEVISNGSVDTTEPAAGGAVTRHFSRTPPISSYITAVLAGPYHRVTDTVDGPDGPIELGLVCVRSAAPYLDAERCFRWTKAGFDLFHRMFGYPYPFGKYDQIFGTDAGIGGMENAGAVTLTGGMIFRSPVTAIEQEAAAYTILHELSHMWFGDLVTTAWWQDTWLNEAFATYAGYLAAAQGTEFTDAWTTFARCDKALALAADQLPSTHPISADVPDLRTALSNFDDITYQKGAAVLRQLVAYVGEGAFTEALRAYFAKHAFGNTTLTDLLLALERASGRDLGKWSQQWLRTAQVNTLRPTYTLTDERQVSGFAVEQTAVPEHPVLRDHRLTIGFYTGDAQLTRTHQVTVDVGGAVTEVPSLNGLPAPDVVLLNDADLTYAKVRFDPASDEVIRSRAGDLDDPLARAVAWTALWDMTRDGEFAASSYVAVALAAAVREEQIAILAGLLTNLEYAVSHYLPEPQATQRELAAAAWSALTSRSPGGDAQRLWLRTFAHEAGGTTLAGSLQELYAGTSVPAGVDLDFETRWLLVHGLASYGLIDAAGIDAELARDPNVTAEQYAATARAMLPDPTAKAAAWSLVTTPGGAQGGLKSATARGFWHPAQTELLRPYVAQYYESIDAFWATDDGGEQAWVSTRTLAPTIVDDALPALAEAWLRSPDRPAMLRRTVEETLHELNESLRIRHGH</sequence>
<evidence type="ECO:0000256" key="12">
    <source>
        <dbReference type="ARBA" id="ARBA00029811"/>
    </source>
</evidence>
<evidence type="ECO:0000256" key="6">
    <source>
        <dbReference type="ARBA" id="ARBA00022438"/>
    </source>
</evidence>
<evidence type="ECO:0000256" key="10">
    <source>
        <dbReference type="ARBA" id="ARBA00022833"/>
    </source>
</evidence>
<feature type="domain" description="ERAP1-like C-terminal" evidence="15">
    <location>
        <begin position="528"/>
        <end position="832"/>
    </location>
</feature>
<comment type="similarity">
    <text evidence="3">Belongs to the peptidase M1 family.</text>
</comment>
<feature type="domain" description="Peptidase M1 membrane alanine aminopeptidase" evidence="14">
    <location>
        <begin position="236"/>
        <end position="446"/>
    </location>
</feature>
<feature type="domain" description="Aminopeptidase N-like N-terminal" evidence="16">
    <location>
        <begin position="102"/>
        <end position="191"/>
    </location>
</feature>
<dbReference type="Proteomes" id="UP000295447">
    <property type="component" value="Unassembled WGS sequence"/>
</dbReference>
<evidence type="ECO:0000256" key="13">
    <source>
        <dbReference type="ARBA" id="ARBA00031533"/>
    </source>
</evidence>
<dbReference type="RefSeq" id="WP_166678168.1">
    <property type="nucleotide sequence ID" value="NZ_SODF01000001.1"/>
</dbReference>
<dbReference type="PANTHER" id="PTHR11533">
    <property type="entry name" value="PROTEASE M1 ZINC METALLOPROTEASE"/>
    <property type="match status" value="1"/>
</dbReference>
<evidence type="ECO:0000259" key="15">
    <source>
        <dbReference type="Pfam" id="PF11838"/>
    </source>
</evidence>
<reference evidence="17 18" key="1">
    <citation type="submission" date="2019-03" db="EMBL/GenBank/DDBJ databases">
        <title>Genomic Encyclopedia of Type Strains, Phase III (KMG-III): the genomes of soil and plant-associated and newly described type strains.</title>
        <authorList>
            <person name="Whitman W."/>
        </authorList>
    </citation>
    <scope>NUCLEOTIDE SEQUENCE [LARGE SCALE GENOMIC DNA]</scope>
    <source>
        <strain evidence="17 18">VKM Ac-2570</strain>
    </source>
</reference>
<dbReference type="InterPro" id="IPR027268">
    <property type="entry name" value="Peptidase_M4/M1_CTD_sf"/>
</dbReference>
<proteinExistence type="inferred from homology"/>
<evidence type="ECO:0000256" key="8">
    <source>
        <dbReference type="ARBA" id="ARBA00022723"/>
    </source>
</evidence>
<dbReference type="GO" id="GO:0016020">
    <property type="term" value="C:membrane"/>
    <property type="evidence" value="ECO:0007669"/>
    <property type="project" value="TreeGrafter"/>
</dbReference>
<evidence type="ECO:0000259" key="16">
    <source>
        <dbReference type="Pfam" id="PF17900"/>
    </source>
</evidence>
<dbReference type="CDD" id="cd09602">
    <property type="entry name" value="M1_APN"/>
    <property type="match status" value="1"/>
</dbReference>
<evidence type="ECO:0000256" key="4">
    <source>
        <dbReference type="ARBA" id="ARBA00012564"/>
    </source>
</evidence>
<evidence type="ECO:0000256" key="1">
    <source>
        <dbReference type="ARBA" id="ARBA00000098"/>
    </source>
</evidence>
<dbReference type="InterPro" id="IPR050344">
    <property type="entry name" value="Peptidase_M1_aminopeptidases"/>
</dbReference>
<evidence type="ECO:0000313" key="17">
    <source>
        <dbReference type="EMBL" id="TDW24636.1"/>
    </source>
</evidence>
<dbReference type="GO" id="GO:0006508">
    <property type="term" value="P:proteolysis"/>
    <property type="evidence" value="ECO:0007669"/>
    <property type="project" value="UniProtKB-KW"/>
</dbReference>
<dbReference type="GO" id="GO:0008270">
    <property type="term" value="F:zinc ion binding"/>
    <property type="evidence" value="ECO:0007669"/>
    <property type="project" value="InterPro"/>
</dbReference>
<organism evidence="17 18">
    <name type="scientific">Kribbella kalugense</name>
    <dbReference type="NCBI Taxonomy" id="2512221"/>
    <lineage>
        <taxon>Bacteria</taxon>
        <taxon>Bacillati</taxon>
        <taxon>Actinomycetota</taxon>
        <taxon>Actinomycetes</taxon>
        <taxon>Propionibacteriales</taxon>
        <taxon>Kribbellaceae</taxon>
        <taxon>Kribbella</taxon>
    </lineage>
</organism>
<keyword evidence="11" id="KW-0482">Metalloprotease</keyword>
<evidence type="ECO:0000259" key="14">
    <source>
        <dbReference type="Pfam" id="PF01433"/>
    </source>
</evidence>
<dbReference type="NCBIfam" id="TIGR02412">
    <property type="entry name" value="pepN_strep_liv"/>
    <property type="match status" value="1"/>
</dbReference>
<dbReference type="InterPro" id="IPR024571">
    <property type="entry name" value="ERAP1-like_C_dom"/>
</dbReference>
<dbReference type="Pfam" id="PF17900">
    <property type="entry name" value="Peptidase_M1_N"/>
    <property type="match status" value="1"/>
</dbReference>
<evidence type="ECO:0000256" key="7">
    <source>
        <dbReference type="ARBA" id="ARBA00022670"/>
    </source>
</evidence>
<comment type="cofactor">
    <cofactor evidence="2">
        <name>Zn(2+)</name>
        <dbReference type="ChEBI" id="CHEBI:29105"/>
    </cofactor>
</comment>
<evidence type="ECO:0000256" key="3">
    <source>
        <dbReference type="ARBA" id="ARBA00010136"/>
    </source>
</evidence>
<comment type="caution">
    <text evidence="17">The sequence shown here is derived from an EMBL/GenBank/DDBJ whole genome shotgun (WGS) entry which is preliminary data.</text>
</comment>
<dbReference type="EC" id="3.4.11.2" evidence="4"/>
<dbReference type="EMBL" id="SODF01000001">
    <property type="protein sequence ID" value="TDW24636.1"/>
    <property type="molecule type" value="Genomic_DNA"/>
</dbReference>
<dbReference type="GO" id="GO:0043171">
    <property type="term" value="P:peptide catabolic process"/>
    <property type="evidence" value="ECO:0007669"/>
    <property type="project" value="TreeGrafter"/>
</dbReference>
<dbReference type="PANTHER" id="PTHR11533:SF174">
    <property type="entry name" value="PUROMYCIN-SENSITIVE AMINOPEPTIDASE-RELATED"/>
    <property type="match status" value="1"/>
</dbReference>
<dbReference type="AlphaFoldDB" id="A0A4R8A320"/>
<evidence type="ECO:0000313" key="18">
    <source>
        <dbReference type="Proteomes" id="UP000295447"/>
    </source>
</evidence>
<dbReference type="InterPro" id="IPR014782">
    <property type="entry name" value="Peptidase_M1_dom"/>
</dbReference>
<keyword evidence="7" id="KW-0645">Protease</keyword>
<dbReference type="InterPro" id="IPR045357">
    <property type="entry name" value="Aminopeptidase_N-like_N"/>
</dbReference>
<keyword evidence="18" id="KW-1185">Reference proteome</keyword>
<keyword evidence="9" id="KW-0378">Hydrolase</keyword>
<evidence type="ECO:0000256" key="9">
    <source>
        <dbReference type="ARBA" id="ARBA00022801"/>
    </source>
</evidence>
<keyword evidence="6 17" id="KW-0031">Aminopeptidase</keyword>
<keyword evidence="10" id="KW-0862">Zinc</keyword>
<dbReference type="SUPFAM" id="SSF63737">
    <property type="entry name" value="Leukotriene A4 hydrolase N-terminal domain"/>
    <property type="match status" value="1"/>
</dbReference>
<protein>
    <recommendedName>
        <fullName evidence="5">Aminopeptidase N</fullName>
        <ecNumber evidence="4">3.4.11.2</ecNumber>
    </recommendedName>
    <alternativeName>
        <fullName evidence="12">Alanine aminopeptidase</fullName>
    </alternativeName>
    <alternativeName>
        <fullName evidence="13">Lysyl aminopeptidase</fullName>
    </alternativeName>
</protein>
<dbReference type="InterPro" id="IPR042097">
    <property type="entry name" value="Aminopeptidase_N-like_N_sf"/>
</dbReference>
<dbReference type="Gene3D" id="2.60.40.1730">
    <property type="entry name" value="tricorn interacting facor f3 domain"/>
    <property type="match status" value="1"/>
</dbReference>
<gene>
    <name evidence="17" type="ORF">EV650_3516</name>
</gene>
<dbReference type="Pfam" id="PF11838">
    <property type="entry name" value="ERAP1_C"/>
    <property type="match status" value="1"/>
</dbReference>
<dbReference type="GO" id="GO:0070006">
    <property type="term" value="F:metalloaminopeptidase activity"/>
    <property type="evidence" value="ECO:0007669"/>
    <property type="project" value="TreeGrafter"/>
</dbReference>
<dbReference type="PRINTS" id="PR00756">
    <property type="entry name" value="ALADIPTASE"/>
</dbReference>
<dbReference type="GO" id="GO:0042277">
    <property type="term" value="F:peptide binding"/>
    <property type="evidence" value="ECO:0007669"/>
    <property type="project" value="TreeGrafter"/>
</dbReference>
<dbReference type="GO" id="GO:0005615">
    <property type="term" value="C:extracellular space"/>
    <property type="evidence" value="ECO:0007669"/>
    <property type="project" value="TreeGrafter"/>
</dbReference>
<dbReference type="Gene3D" id="1.10.390.10">
    <property type="entry name" value="Neutral Protease Domain 2"/>
    <property type="match status" value="1"/>
</dbReference>
<evidence type="ECO:0000256" key="2">
    <source>
        <dbReference type="ARBA" id="ARBA00001947"/>
    </source>
</evidence>
<dbReference type="GO" id="GO:0016285">
    <property type="term" value="F:alanyl aminopeptidase activity"/>
    <property type="evidence" value="ECO:0007669"/>
    <property type="project" value="UniProtKB-EC"/>
</dbReference>
<evidence type="ECO:0000256" key="5">
    <source>
        <dbReference type="ARBA" id="ARBA00015611"/>
    </source>
</evidence>